<dbReference type="AlphaFoldDB" id="A0A9X1YDM3"/>
<protein>
    <submittedName>
        <fullName evidence="2">Uncharacterized protein</fullName>
    </submittedName>
</protein>
<evidence type="ECO:0000256" key="1">
    <source>
        <dbReference type="SAM" id="MobiDB-lite"/>
    </source>
</evidence>
<keyword evidence="3" id="KW-1185">Reference proteome</keyword>
<dbReference type="Proteomes" id="UP001139353">
    <property type="component" value="Unassembled WGS sequence"/>
</dbReference>
<comment type="caution">
    <text evidence="2">The sequence shown here is derived from an EMBL/GenBank/DDBJ whole genome shotgun (WGS) entry which is preliminary data.</text>
</comment>
<name>A0A9X1YDM3_9BURK</name>
<gene>
    <name evidence="2" type="ORF">LPC04_00720</name>
</gene>
<accession>A0A9X1YDM3</accession>
<sequence>MLGGRPRGARDAAVARIVAVRNAGKQAAGEVDGHGPLDALLQHARDHVQLEPLVDPGVRVPGAISACDAPRREVDTAGSQVDVDAQRVDDAPGRIGRRRSGIPHTPDPASPIPGPRGAGQNRRMELEFSRGELAILHCLRDGDDPCDRVRGRDPAGFDRDIERLLQLGMIQRSGRRLALTLEGLEQLDAPRNSGPMPLDDYDV</sequence>
<evidence type="ECO:0000313" key="3">
    <source>
        <dbReference type="Proteomes" id="UP001139353"/>
    </source>
</evidence>
<feature type="compositionally biased region" description="Pro residues" evidence="1">
    <location>
        <begin position="105"/>
        <end position="114"/>
    </location>
</feature>
<organism evidence="2 3">
    <name type="scientific">Scleromatobacter humisilvae</name>
    <dbReference type="NCBI Taxonomy" id="2897159"/>
    <lineage>
        <taxon>Bacteria</taxon>
        <taxon>Pseudomonadati</taxon>
        <taxon>Pseudomonadota</taxon>
        <taxon>Betaproteobacteria</taxon>
        <taxon>Burkholderiales</taxon>
        <taxon>Sphaerotilaceae</taxon>
        <taxon>Scleromatobacter</taxon>
    </lineage>
</organism>
<feature type="region of interest" description="Disordered" evidence="1">
    <location>
        <begin position="91"/>
        <end position="120"/>
    </location>
</feature>
<reference evidence="2" key="1">
    <citation type="submission" date="2021-11" db="EMBL/GenBank/DDBJ databases">
        <title>BS-T2-15 a new species belonging to the Comamonadaceae family isolated from the soil of a French oak forest.</title>
        <authorList>
            <person name="Mieszkin S."/>
            <person name="Alain K."/>
        </authorList>
    </citation>
    <scope>NUCLEOTIDE SEQUENCE</scope>
    <source>
        <strain evidence="2">BS-T2-15</strain>
    </source>
</reference>
<proteinExistence type="predicted"/>
<dbReference type="RefSeq" id="WP_275680258.1">
    <property type="nucleotide sequence ID" value="NZ_JAJLJH010000001.1"/>
</dbReference>
<evidence type="ECO:0000313" key="2">
    <source>
        <dbReference type="EMBL" id="MCK9684224.1"/>
    </source>
</evidence>
<dbReference type="EMBL" id="JAJLJH010000001">
    <property type="protein sequence ID" value="MCK9684224.1"/>
    <property type="molecule type" value="Genomic_DNA"/>
</dbReference>